<reference evidence="8" key="2">
    <citation type="journal article" date="2021" name="PeerJ">
        <title>Extensive microbial diversity within the chicken gut microbiome revealed by metagenomics and culture.</title>
        <authorList>
            <person name="Gilroy R."/>
            <person name="Ravi A."/>
            <person name="Getino M."/>
            <person name="Pursley I."/>
            <person name="Horton D.L."/>
            <person name="Alikhan N.F."/>
            <person name="Baker D."/>
            <person name="Gharbi K."/>
            <person name="Hall N."/>
            <person name="Watson M."/>
            <person name="Adriaenssens E.M."/>
            <person name="Foster-Nyarko E."/>
            <person name="Jarju S."/>
            <person name="Secka A."/>
            <person name="Antonio M."/>
            <person name="Oren A."/>
            <person name="Chaudhuri R.R."/>
            <person name="La Ragione R."/>
            <person name="Hildebrand F."/>
            <person name="Pallen M.J."/>
        </authorList>
    </citation>
    <scope>NUCLEOTIDE SEQUENCE</scope>
    <source>
        <strain evidence="8">ChiHcec3-6078</strain>
    </source>
</reference>
<evidence type="ECO:0000313" key="8">
    <source>
        <dbReference type="EMBL" id="HIU26696.1"/>
    </source>
</evidence>
<evidence type="ECO:0000256" key="6">
    <source>
        <dbReference type="ARBA" id="ARBA00048117"/>
    </source>
</evidence>
<evidence type="ECO:0000256" key="2">
    <source>
        <dbReference type="ARBA" id="ARBA00022679"/>
    </source>
</evidence>
<dbReference type="PANTHER" id="PTHR11735:SF11">
    <property type="entry name" value="TRNA THREONYLCARBAMOYLADENOSINE BIOSYNTHESIS PROTEIN TSAB"/>
    <property type="match status" value="1"/>
</dbReference>
<evidence type="ECO:0000259" key="7">
    <source>
        <dbReference type="Pfam" id="PF00814"/>
    </source>
</evidence>
<dbReference type="Proteomes" id="UP000824090">
    <property type="component" value="Unassembled WGS sequence"/>
</dbReference>
<feature type="domain" description="Gcp-like" evidence="7">
    <location>
        <begin position="34"/>
        <end position="209"/>
    </location>
</feature>
<keyword evidence="5" id="KW-0012">Acyltransferase</keyword>
<evidence type="ECO:0000313" key="9">
    <source>
        <dbReference type="Proteomes" id="UP000824090"/>
    </source>
</evidence>
<keyword evidence="3" id="KW-0819">tRNA processing</keyword>
<comment type="caution">
    <text evidence="8">The sequence shown here is derived from an EMBL/GenBank/DDBJ whole genome shotgun (WGS) entry which is preliminary data.</text>
</comment>
<dbReference type="PRINTS" id="PR00789">
    <property type="entry name" value="OSIALOPTASE"/>
</dbReference>
<gene>
    <name evidence="8" type="primary">tsaB</name>
    <name evidence="8" type="ORF">IAC50_09410</name>
</gene>
<protein>
    <recommendedName>
        <fullName evidence="1">N(6)-L-threonylcarbamoyladenine synthase</fullName>
        <ecNumber evidence="1">2.3.1.234</ecNumber>
    </recommendedName>
</protein>
<dbReference type="InterPro" id="IPR000905">
    <property type="entry name" value="Gcp-like_dom"/>
</dbReference>
<accession>A0A9D1I202</accession>
<dbReference type="InterPro" id="IPR043129">
    <property type="entry name" value="ATPase_NBD"/>
</dbReference>
<dbReference type="Gene3D" id="3.30.420.40">
    <property type="match status" value="2"/>
</dbReference>
<evidence type="ECO:0000256" key="1">
    <source>
        <dbReference type="ARBA" id="ARBA00012156"/>
    </source>
</evidence>
<dbReference type="InterPro" id="IPR017861">
    <property type="entry name" value="KAE1/TsaD"/>
</dbReference>
<organism evidence="8 9">
    <name type="scientific">Candidatus Allocopromorpha excrementigallinarum</name>
    <dbReference type="NCBI Taxonomy" id="2840742"/>
    <lineage>
        <taxon>Bacteria</taxon>
        <taxon>Bacillati</taxon>
        <taxon>Bacillota</taxon>
        <taxon>Clostridia</taxon>
        <taxon>Eubacteriales</taxon>
        <taxon>Eubacteriaceae</taxon>
        <taxon>Eubacteriaceae incertae sedis</taxon>
        <taxon>Candidatus Allocopromorpha</taxon>
    </lineage>
</organism>
<evidence type="ECO:0000256" key="4">
    <source>
        <dbReference type="ARBA" id="ARBA00022723"/>
    </source>
</evidence>
<name>A0A9D1I202_9FIRM</name>
<dbReference type="GO" id="GO:0005829">
    <property type="term" value="C:cytosol"/>
    <property type="evidence" value="ECO:0007669"/>
    <property type="project" value="TreeGrafter"/>
</dbReference>
<dbReference type="CDD" id="cd24032">
    <property type="entry name" value="ASKHA_NBD_TsaB"/>
    <property type="match status" value="1"/>
</dbReference>
<dbReference type="GO" id="GO:0002949">
    <property type="term" value="P:tRNA threonylcarbamoyladenosine modification"/>
    <property type="evidence" value="ECO:0007669"/>
    <property type="project" value="InterPro"/>
</dbReference>
<keyword evidence="2" id="KW-0808">Transferase</keyword>
<dbReference type="NCBIfam" id="TIGR03725">
    <property type="entry name" value="T6A_YeaZ"/>
    <property type="match status" value="1"/>
</dbReference>
<dbReference type="AlphaFoldDB" id="A0A9D1I202"/>
<dbReference type="GO" id="GO:0046872">
    <property type="term" value="F:metal ion binding"/>
    <property type="evidence" value="ECO:0007669"/>
    <property type="project" value="UniProtKB-KW"/>
</dbReference>
<reference evidence="8" key="1">
    <citation type="submission" date="2020-10" db="EMBL/GenBank/DDBJ databases">
        <authorList>
            <person name="Gilroy R."/>
        </authorList>
    </citation>
    <scope>NUCLEOTIDE SEQUENCE</scope>
    <source>
        <strain evidence="8">ChiHcec3-6078</strain>
    </source>
</reference>
<dbReference type="EMBL" id="DVMP01000163">
    <property type="protein sequence ID" value="HIU26696.1"/>
    <property type="molecule type" value="Genomic_DNA"/>
</dbReference>
<sequence length="247" mass="26594">MYILAFETTGAFASAALADEKGVISYVQGKDRFSHLQNLMPQTEQVIHEGGITLKELAAIAVSKGPGSFTGIRIGVSSARALSQALDIPCVGVSSLEALALNAAAAAEEGALICPVLDARRSQVYGGGYLIKDGFPEEIIKAAPYTIEEFMGKVAEYDRILMLGDGTDACGEIIEKLRPAGRETAKEAVRYQKADSVARLALKIFREEGGVPYGRLQPEYMRVAEAERRLAEKRKAQGKGALQKEEK</sequence>
<proteinExistence type="predicted"/>
<dbReference type="GO" id="GO:0061711">
    <property type="term" value="F:tRNA N(6)-L-threonylcarbamoyladenine synthase activity"/>
    <property type="evidence" value="ECO:0007669"/>
    <property type="project" value="UniProtKB-EC"/>
</dbReference>
<dbReference type="EC" id="2.3.1.234" evidence="1"/>
<comment type="catalytic activity">
    <reaction evidence="6">
        <text>L-threonylcarbamoyladenylate + adenosine(37) in tRNA = N(6)-L-threonylcarbamoyladenosine(37) in tRNA + AMP + H(+)</text>
        <dbReference type="Rhea" id="RHEA:37059"/>
        <dbReference type="Rhea" id="RHEA-COMP:10162"/>
        <dbReference type="Rhea" id="RHEA-COMP:10163"/>
        <dbReference type="ChEBI" id="CHEBI:15378"/>
        <dbReference type="ChEBI" id="CHEBI:73682"/>
        <dbReference type="ChEBI" id="CHEBI:74411"/>
        <dbReference type="ChEBI" id="CHEBI:74418"/>
        <dbReference type="ChEBI" id="CHEBI:456215"/>
        <dbReference type="EC" id="2.3.1.234"/>
    </reaction>
</comment>
<evidence type="ECO:0000256" key="3">
    <source>
        <dbReference type="ARBA" id="ARBA00022694"/>
    </source>
</evidence>
<dbReference type="Pfam" id="PF00814">
    <property type="entry name" value="TsaD"/>
    <property type="match status" value="1"/>
</dbReference>
<evidence type="ECO:0000256" key="5">
    <source>
        <dbReference type="ARBA" id="ARBA00023315"/>
    </source>
</evidence>
<dbReference type="PANTHER" id="PTHR11735">
    <property type="entry name" value="TRNA N6-ADENOSINE THREONYLCARBAMOYLTRANSFERASE"/>
    <property type="match status" value="1"/>
</dbReference>
<dbReference type="InterPro" id="IPR022496">
    <property type="entry name" value="T6A_TsaB"/>
</dbReference>
<keyword evidence="4" id="KW-0479">Metal-binding</keyword>
<dbReference type="SUPFAM" id="SSF53067">
    <property type="entry name" value="Actin-like ATPase domain"/>
    <property type="match status" value="2"/>
</dbReference>